<dbReference type="InterPro" id="IPR051367">
    <property type="entry name" value="mRNA_TranslReg/HistoneTransl"/>
</dbReference>
<name>A0A401T0Q5_CHIPU</name>
<comment type="caution">
    <text evidence="7">The sequence shown here is derived from an EMBL/GenBank/DDBJ whole genome shotgun (WGS) entry which is preliminary data.</text>
</comment>
<dbReference type="OMA" id="HFCLESE"/>
<feature type="compositionally biased region" description="Low complexity" evidence="5">
    <location>
        <begin position="123"/>
        <end position="134"/>
    </location>
</feature>
<comment type="subcellular location">
    <subcellularLocation>
        <location evidence="1">Cytoplasm</location>
    </subcellularLocation>
</comment>
<dbReference type="AlphaFoldDB" id="A0A401T0Q5"/>
<dbReference type="GO" id="GO:0008494">
    <property type="term" value="F:translation activator activity"/>
    <property type="evidence" value="ECO:0007669"/>
    <property type="project" value="TreeGrafter"/>
</dbReference>
<dbReference type="SMART" id="SM00543">
    <property type="entry name" value="MIF4G"/>
    <property type="match status" value="1"/>
</dbReference>
<reference evidence="7 8" key="1">
    <citation type="journal article" date="2018" name="Nat. Ecol. Evol.">
        <title>Shark genomes provide insights into elasmobranch evolution and the origin of vertebrates.</title>
        <authorList>
            <person name="Hara Y"/>
            <person name="Yamaguchi K"/>
            <person name="Onimaru K"/>
            <person name="Kadota M"/>
            <person name="Koyanagi M"/>
            <person name="Keeley SD"/>
            <person name="Tatsumi K"/>
            <person name="Tanaka K"/>
            <person name="Motone F"/>
            <person name="Kageyama Y"/>
            <person name="Nozu R"/>
            <person name="Adachi N"/>
            <person name="Nishimura O"/>
            <person name="Nakagawa R"/>
            <person name="Tanegashima C"/>
            <person name="Kiyatake I"/>
            <person name="Matsumoto R"/>
            <person name="Murakumo K"/>
            <person name="Nishida K"/>
            <person name="Terakita A"/>
            <person name="Kuratani S"/>
            <person name="Sato K"/>
            <person name="Hyodo S Kuraku.S."/>
        </authorList>
    </citation>
    <scope>NUCLEOTIDE SEQUENCE [LARGE SCALE GENOMIC DNA]</scope>
</reference>
<protein>
    <recommendedName>
        <fullName evidence="4">Polyadenylate-binding protein-interacting protein 1</fullName>
    </recommendedName>
</protein>
<evidence type="ECO:0000256" key="3">
    <source>
        <dbReference type="ARBA" id="ARBA00022845"/>
    </source>
</evidence>
<dbReference type="Pfam" id="PF02854">
    <property type="entry name" value="MIF4G"/>
    <property type="match status" value="1"/>
</dbReference>
<dbReference type="Gene3D" id="1.25.40.180">
    <property type="match status" value="1"/>
</dbReference>
<keyword evidence="3" id="KW-0810">Translation regulation</keyword>
<dbReference type="SUPFAM" id="SSF48371">
    <property type="entry name" value="ARM repeat"/>
    <property type="match status" value="1"/>
</dbReference>
<evidence type="ECO:0000313" key="7">
    <source>
        <dbReference type="EMBL" id="GCC36211.1"/>
    </source>
</evidence>
<dbReference type="GO" id="GO:0006446">
    <property type="term" value="P:regulation of translational initiation"/>
    <property type="evidence" value="ECO:0007669"/>
    <property type="project" value="TreeGrafter"/>
</dbReference>
<feature type="region of interest" description="Disordered" evidence="5">
    <location>
        <begin position="108"/>
        <end position="136"/>
    </location>
</feature>
<proteinExistence type="predicted"/>
<evidence type="ECO:0000313" key="8">
    <source>
        <dbReference type="Proteomes" id="UP000287033"/>
    </source>
</evidence>
<evidence type="ECO:0000256" key="5">
    <source>
        <dbReference type="SAM" id="MobiDB-lite"/>
    </source>
</evidence>
<evidence type="ECO:0000256" key="1">
    <source>
        <dbReference type="ARBA" id="ARBA00004496"/>
    </source>
</evidence>
<dbReference type="FunFam" id="1.25.40.180:FF:000016">
    <property type="entry name" value="polyadenylate-binding protein-interacting protein 1 isoform X1"/>
    <property type="match status" value="1"/>
</dbReference>
<organism evidence="7 8">
    <name type="scientific">Chiloscyllium punctatum</name>
    <name type="common">Brownbanded bambooshark</name>
    <name type="synonym">Hemiscyllium punctatum</name>
    <dbReference type="NCBI Taxonomy" id="137246"/>
    <lineage>
        <taxon>Eukaryota</taxon>
        <taxon>Metazoa</taxon>
        <taxon>Chordata</taxon>
        <taxon>Craniata</taxon>
        <taxon>Vertebrata</taxon>
        <taxon>Chondrichthyes</taxon>
        <taxon>Elasmobranchii</taxon>
        <taxon>Galeomorphii</taxon>
        <taxon>Galeoidea</taxon>
        <taxon>Orectolobiformes</taxon>
        <taxon>Hemiscylliidae</taxon>
        <taxon>Chiloscyllium</taxon>
    </lineage>
</organism>
<dbReference type="OrthoDB" id="8171816at2759"/>
<evidence type="ECO:0000259" key="6">
    <source>
        <dbReference type="SMART" id="SM00543"/>
    </source>
</evidence>
<keyword evidence="2" id="KW-0963">Cytoplasm</keyword>
<feature type="region of interest" description="Disordered" evidence="5">
    <location>
        <begin position="481"/>
        <end position="500"/>
    </location>
</feature>
<dbReference type="InterPro" id="IPR003890">
    <property type="entry name" value="MIF4G-like_typ-3"/>
</dbReference>
<dbReference type="GO" id="GO:0005737">
    <property type="term" value="C:cytoplasm"/>
    <property type="evidence" value="ECO:0007669"/>
    <property type="project" value="UniProtKB-SubCell"/>
</dbReference>
<feature type="compositionally biased region" description="Gly residues" evidence="5">
    <location>
        <begin position="74"/>
        <end position="86"/>
    </location>
</feature>
<dbReference type="PANTHER" id="PTHR23254">
    <property type="entry name" value="EIF4G DOMAIN PROTEIN"/>
    <property type="match status" value="1"/>
</dbReference>
<dbReference type="EMBL" id="BEZZ01000797">
    <property type="protein sequence ID" value="GCC36211.1"/>
    <property type="molecule type" value="Genomic_DNA"/>
</dbReference>
<feature type="domain" description="MIF4G" evidence="6">
    <location>
        <begin position="205"/>
        <end position="422"/>
    </location>
</feature>
<dbReference type="STRING" id="137246.A0A401T0Q5"/>
<sequence>MEGGKPAAFDRAPGAGRGRGRGFGVSGGGSSSSSSGGAATATSSGPQAPGPGGVRAQGHGDGAQENGLCAAPGSGPGVGPAVGTGPGAAAAAANGAAIVQGNGVHVKSGIQQQEPLRQPRSSPPAAEYSESSSRGQMALGSHDQYLSHSTNTAMVKPQRMEAFTIQSKLSASAPEFYPPGFMAVQSKVPDEAFVDFEIPSDLILADYLHEFLTLLTSLPGSFELEIVQFTEMMNGWVNTDEALQEVVEIIYQQATTVPNFTYTGARLCNYLSQNLTINPRNNNFRQLLLQRCQTEYVKRDEAVKGDEKTRKKFHSFVLFLGELYLNLEVKGANGAPARAEILQTGLRELLNSLFSQPIDDNLICAVKLLKLTGSVLEDAWKGQGKSDMDEIIQRVENVVLDSNSSRDVKQMLLKLVELRSSNWGRVHTAATYNEATPENDPNYYMNEPVFYSAEGIPLTPADPDYLEKYQEMIDREELFQGYSDEDGEAYLDDSENEMDPEMEEAFEKFCAETENKRK</sequence>
<dbReference type="InterPro" id="IPR016024">
    <property type="entry name" value="ARM-type_fold"/>
</dbReference>
<evidence type="ECO:0000256" key="4">
    <source>
        <dbReference type="ARBA" id="ARBA00074029"/>
    </source>
</evidence>
<feature type="compositionally biased region" description="Acidic residues" evidence="5">
    <location>
        <begin position="483"/>
        <end position="500"/>
    </location>
</feature>
<dbReference type="PANTHER" id="PTHR23254:SF15">
    <property type="entry name" value="POLYADENYLATE-BINDING PROTEIN-INTERACTING PROTEIN 1"/>
    <property type="match status" value="1"/>
</dbReference>
<feature type="region of interest" description="Disordered" evidence="5">
    <location>
        <begin position="1"/>
        <end position="88"/>
    </location>
</feature>
<keyword evidence="8" id="KW-1185">Reference proteome</keyword>
<feature type="compositionally biased region" description="Low complexity" evidence="5">
    <location>
        <begin position="31"/>
        <end position="45"/>
    </location>
</feature>
<dbReference type="Proteomes" id="UP000287033">
    <property type="component" value="Unassembled WGS sequence"/>
</dbReference>
<feature type="compositionally biased region" description="Gly residues" evidence="5">
    <location>
        <begin position="50"/>
        <end position="61"/>
    </location>
</feature>
<accession>A0A401T0Q5</accession>
<feature type="compositionally biased region" description="Gly residues" evidence="5">
    <location>
        <begin position="15"/>
        <end position="30"/>
    </location>
</feature>
<evidence type="ECO:0000256" key="2">
    <source>
        <dbReference type="ARBA" id="ARBA00022490"/>
    </source>
</evidence>
<gene>
    <name evidence="7" type="ORF">chiPu_0014703</name>
</gene>
<dbReference type="GO" id="GO:0003723">
    <property type="term" value="F:RNA binding"/>
    <property type="evidence" value="ECO:0007669"/>
    <property type="project" value="InterPro"/>
</dbReference>